<accession>A0A1E8GQD7</accession>
<evidence type="ECO:0008006" key="3">
    <source>
        <dbReference type="Google" id="ProtNLM"/>
    </source>
</evidence>
<dbReference type="PANTHER" id="PTHR34129">
    <property type="entry name" value="BLR1139 PROTEIN"/>
    <property type="match status" value="1"/>
</dbReference>
<evidence type="ECO:0000313" key="2">
    <source>
        <dbReference type="Proteomes" id="UP000178622"/>
    </source>
</evidence>
<proteinExistence type="predicted"/>
<evidence type="ECO:0000313" key="1">
    <source>
        <dbReference type="EMBL" id="OFI50461.1"/>
    </source>
</evidence>
<sequence>MILHCIKKIDWEDRKNKTSWGEEELAKDGFIHCSTIELFWRVTKFFEEVEDELVILCIDEDQLDSEVVYEDTENTGKLFPHVYGLINNDAVVDVLPYLRDEEGQYIKNKEFIEFEDE</sequence>
<gene>
    <name evidence="1" type="ORF">BG261_00865</name>
</gene>
<keyword evidence="2" id="KW-1185">Reference proteome</keyword>
<comment type="caution">
    <text evidence="1">The sequence shown here is derived from an EMBL/GenBank/DDBJ whole genome shotgun (WGS) entry which is preliminary data.</text>
</comment>
<dbReference type="Gene3D" id="3.20.170.20">
    <property type="entry name" value="Protein of unknown function DUF952"/>
    <property type="match status" value="1"/>
</dbReference>
<dbReference type="EMBL" id="MKIR01000001">
    <property type="protein sequence ID" value="OFI50461.1"/>
    <property type="molecule type" value="Genomic_DNA"/>
</dbReference>
<dbReference type="Pfam" id="PF06108">
    <property type="entry name" value="DUF952"/>
    <property type="match status" value="1"/>
</dbReference>
<protein>
    <recommendedName>
        <fullName evidence="3">DUF952 domain-containing protein</fullName>
    </recommendedName>
</protein>
<organism evidence="1 2">
    <name type="scientific">Floricoccus tropicus</name>
    <dbReference type="NCBI Taxonomy" id="1859473"/>
    <lineage>
        <taxon>Bacteria</taxon>
        <taxon>Bacillati</taxon>
        <taxon>Bacillota</taxon>
        <taxon>Bacilli</taxon>
        <taxon>Lactobacillales</taxon>
        <taxon>Streptococcaceae</taxon>
        <taxon>Floricoccus</taxon>
    </lineage>
</organism>
<dbReference type="PANTHER" id="PTHR34129:SF1">
    <property type="entry name" value="DUF952 DOMAIN-CONTAINING PROTEIN"/>
    <property type="match status" value="1"/>
</dbReference>
<dbReference type="STRING" id="1859473.BG261_00865"/>
<dbReference type="InterPro" id="IPR009297">
    <property type="entry name" value="DUF952"/>
</dbReference>
<dbReference type="Proteomes" id="UP000178622">
    <property type="component" value="Unassembled WGS sequence"/>
</dbReference>
<dbReference type="SUPFAM" id="SSF56399">
    <property type="entry name" value="ADP-ribosylation"/>
    <property type="match status" value="1"/>
</dbReference>
<name>A0A1E8GQD7_9LACT</name>
<reference evidence="2" key="1">
    <citation type="submission" date="2016-09" db="EMBL/GenBank/DDBJ databases">
        <title>Draft genome sequence of a novel species of the family Streptococcaceae isolated from flowers.</title>
        <authorList>
            <person name="Chuah L.-O."/>
            <person name="Yap K.-P."/>
            <person name="Thong K.L."/>
            <person name="Liong M.T."/>
            <person name="Ahmad R."/>
            <person name="Rusul G."/>
        </authorList>
    </citation>
    <scope>NUCLEOTIDE SEQUENCE [LARGE SCALE GENOMIC DNA]</scope>
    <source>
        <strain evidence="2">DF1</strain>
    </source>
</reference>
<dbReference type="RefSeq" id="WP_070791272.1">
    <property type="nucleotide sequence ID" value="NZ_MKIR01000001.1"/>
</dbReference>
<dbReference type="AlphaFoldDB" id="A0A1E8GQD7"/>
<dbReference type="OrthoDB" id="5638018at2"/>